<keyword evidence="1" id="KW-0238">DNA-binding</keyword>
<evidence type="ECO:0000256" key="1">
    <source>
        <dbReference type="PROSITE-ProRule" id="PRU01076"/>
    </source>
</evidence>
<dbReference type="KEGG" id="acad:UA74_05015"/>
<feature type="domain" description="SpoVT-AbrB" evidence="2">
    <location>
        <begin position="11"/>
        <end position="57"/>
    </location>
</feature>
<dbReference type="Proteomes" id="UP000185511">
    <property type="component" value="Chromosome"/>
</dbReference>
<evidence type="ECO:0000313" key="3">
    <source>
        <dbReference type="EMBL" id="APU13079.1"/>
    </source>
</evidence>
<evidence type="ECO:0000313" key="4">
    <source>
        <dbReference type="Proteomes" id="UP000185511"/>
    </source>
</evidence>
<dbReference type="SUPFAM" id="SSF89447">
    <property type="entry name" value="AbrB/MazE/MraZ-like"/>
    <property type="match status" value="1"/>
</dbReference>
<dbReference type="InterPro" id="IPR037914">
    <property type="entry name" value="SpoVT-AbrB_sf"/>
</dbReference>
<dbReference type="RefSeq" id="WP_198042926.1">
    <property type="nucleotide sequence ID" value="NZ_CP016076.1"/>
</dbReference>
<dbReference type="NCBIfam" id="TIGR01439">
    <property type="entry name" value="lp_hng_hel_AbrB"/>
    <property type="match status" value="1"/>
</dbReference>
<protein>
    <submittedName>
        <fullName evidence="3">Looped-hinge helix DNA binding domain, AbrB family</fullName>
    </submittedName>
</protein>
<evidence type="ECO:0000259" key="2">
    <source>
        <dbReference type="PROSITE" id="PS51740"/>
    </source>
</evidence>
<name>A0AAC9LB24_9PSEU</name>
<reference evidence="4" key="1">
    <citation type="submission" date="2016-06" db="EMBL/GenBank/DDBJ databases">
        <title>Complete genome sequence of Actinoalloteichus fjordicus DSM 46855 (=ADI127-17), type strain of the new species Actinoalloteichus fjordicus.</title>
        <authorList>
            <person name="Ruckert C."/>
            <person name="Nouioui I."/>
            <person name="Willmese J."/>
            <person name="van Wezel G."/>
            <person name="Klenk H.-P."/>
            <person name="Kalinowski J."/>
            <person name="Zotchev S.B."/>
        </authorList>
    </citation>
    <scope>NUCLEOTIDE SEQUENCE [LARGE SCALE GENOMIC DNA]</scope>
    <source>
        <strain evidence="4">ADI127-7</strain>
    </source>
</reference>
<proteinExistence type="predicted"/>
<organism evidence="3 4">
    <name type="scientific">Actinoalloteichus fjordicus</name>
    <dbReference type="NCBI Taxonomy" id="1612552"/>
    <lineage>
        <taxon>Bacteria</taxon>
        <taxon>Bacillati</taxon>
        <taxon>Actinomycetota</taxon>
        <taxon>Actinomycetes</taxon>
        <taxon>Pseudonocardiales</taxon>
        <taxon>Pseudonocardiaceae</taxon>
        <taxon>Actinoalloteichus</taxon>
    </lineage>
</organism>
<keyword evidence="4" id="KW-1185">Reference proteome</keyword>
<dbReference type="Gene3D" id="2.10.260.10">
    <property type="match status" value="1"/>
</dbReference>
<dbReference type="SMART" id="SM00966">
    <property type="entry name" value="SpoVT_AbrB"/>
    <property type="match status" value="1"/>
</dbReference>
<accession>A0AAC9LB24</accession>
<dbReference type="Pfam" id="PF04014">
    <property type="entry name" value="MazE_antitoxin"/>
    <property type="match status" value="1"/>
</dbReference>
<dbReference type="EMBL" id="CP016076">
    <property type="protein sequence ID" value="APU13079.1"/>
    <property type="molecule type" value="Genomic_DNA"/>
</dbReference>
<dbReference type="GO" id="GO:0003677">
    <property type="term" value="F:DNA binding"/>
    <property type="evidence" value="ECO:0007669"/>
    <property type="project" value="UniProtKB-UniRule"/>
</dbReference>
<dbReference type="InterPro" id="IPR007159">
    <property type="entry name" value="SpoVT-AbrB_dom"/>
</dbReference>
<dbReference type="PROSITE" id="PS51740">
    <property type="entry name" value="SPOVT_ABRB"/>
    <property type="match status" value="1"/>
</dbReference>
<gene>
    <name evidence="3" type="ORF">UA74_05015</name>
</gene>
<dbReference type="AlphaFoldDB" id="A0AAC9LB24"/>
<sequence length="100" mass="11526">MGDEQSREELHTRAQLRRKRQLTLPPEVRDALHLIEGDEVEFTVHADGQVTLRGMTSVPTDQRWFWTEEWQKGEREASEQIAAGDLPSYDDMAALFADID</sequence>